<dbReference type="InterPro" id="IPR008962">
    <property type="entry name" value="PapD-like_sf"/>
</dbReference>
<comment type="similarity">
    <text evidence="6">Belongs to the protein kinase superfamily.</text>
</comment>
<feature type="domain" description="MSP" evidence="8">
    <location>
        <begin position="330"/>
        <end position="451"/>
    </location>
</feature>
<dbReference type="GO" id="GO:0004674">
    <property type="term" value="F:protein serine/threonine kinase activity"/>
    <property type="evidence" value="ECO:0007669"/>
    <property type="project" value="UniProtKB-KW"/>
</dbReference>
<dbReference type="SUPFAM" id="SSF56112">
    <property type="entry name" value="Protein kinase-like (PK-like)"/>
    <property type="match status" value="1"/>
</dbReference>
<reference evidence="9" key="1">
    <citation type="submission" date="2024-10" db="EMBL/GenBank/DDBJ databases">
        <authorList>
            <person name="Ryan C."/>
        </authorList>
    </citation>
    <scope>NUCLEOTIDE SEQUENCE [LARGE SCALE GENOMIC DNA]</scope>
</reference>
<keyword evidence="4 5" id="KW-0067">ATP-binding</keyword>
<dbReference type="PROSITE" id="PS50202">
    <property type="entry name" value="MSP"/>
    <property type="match status" value="1"/>
</dbReference>
<feature type="domain" description="Protein kinase" evidence="7">
    <location>
        <begin position="19"/>
        <end position="303"/>
    </location>
</feature>
<accession>A0ABC9AJ71</accession>
<evidence type="ECO:0000313" key="10">
    <source>
        <dbReference type="Proteomes" id="UP001497457"/>
    </source>
</evidence>
<dbReference type="InterPro" id="IPR013783">
    <property type="entry name" value="Ig-like_fold"/>
</dbReference>
<dbReference type="InterPro" id="IPR000719">
    <property type="entry name" value="Prot_kinase_dom"/>
</dbReference>
<dbReference type="Pfam" id="PF00635">
    <property type="entry name" value="Motile_Sperm"/>
    <property type="match status" value="1"/>
</dbReference>
<dbReference type="Gene3D" id="3.30.200.20">
    <property type="entry name" value="Phosphorylase Kinase, domain 1"/>
    <property type="match status" value="1"/>
</dbReference>
<keyword evidence="1" id="KW-0808">Transferase</keyword>
<evidence type="ECO:0000256" key="6">
    <source>
        <dbReference type="RuleBase" id="RU000304"/>
    </source>
</evidence>
<evidence type="ECO:0000256" key="1">
    <source>
        <dbReference type="ARBA" id="ARBA00022679"/>
    </source>
</evidence>
<organism evidence="9 10">
    <name type="scientific">Urochloa decumbens</name>
    <dbReference type="NCBI Taxonomy" id="240449"/>
    <lineage>
        <taxon>Eukaryota</taxon>
        <taxon>Viridiplantae</taxon>
        <taxon>Streptophyta</taxon>
        <taxon>Embryophyta</taxon>
        <taxon>Tracheophyta</taxon>
        <taxon>Spermatophyta</taxon>
        <taxon>Magnoliopsida</taxon>
        <taxon>Liliopsida</taxon>
        <taxon>Poales</taxon>
        <taxon>Poaceae</taxon>
        <taxon>PACMAD clade</taxon>
        <taxon>Panicoideae</taxon>
        <taxon>Panicodae</taxon>
        <taxon>Paniceae</taxon>
        <taxon>Melinidinae</taxon>
        <taxon>Urochloa</taxon>
    </lineage>
</organism>
<keyword evidence="10" id="KW-1185">Reference proteome</keyword>
<gene>
    <name evidence="9" type="ORF">URODEC1_LOCUS55444</name>
</gene>
<evidence type="ECO:0000313" key="9">
    <source>
        <dbReference type="EMBL" id="CAL4979960.1"/>
    </source>
</evidence>
<dbReference type="EMBL" id="OZ075131">
    <property type="protein sequence ID" value="CAL4979960.1"/>
    <property type="molecule type" value="Genomic_DNA"/>
</dbReference>
<dbReference type="SUPFAM" id="SSF49354">
    <property type="entry name" value="PapD-like"/>
    <property type="match status" value="1"/>
</dbReference>
<name>A0ABC9AJ71_9POAL</name>
<dbReference type="PROSITE" id="PS50011">
    <property type="entry name" value="PROTEIN_KINASE_DOM"/>
    <property type="match status" value="1"/>
</dbReference>
<evidence type="ECO:0008006" key="11">
    <source>
        <dbReference type="Google" id="ProtNLM"/>
    </source>
</evidence>
<keyword evidence="3" id="KW-0418">Kinase</keyword>
<dbReference type="InterPro" id="IPR017441">
    <property type="entry name" value="Protein_kinase_ATP_BS"/>
</dbReference>
<protein>
    <recommendedName>
        <fullName evidence="11">Protein kinase domain-containing protein</fullName>
    </recommendedName>
</protein>
<dbReference type="Gene3D" id="2.60.40.10">
    <property type="entry name" value="Immunoglobulins"/>
    <property type="match status" value="1"/>
</dbReference>
<dbReference type="InterPro" id="IPR000535">
    <property type="entry name" value="MSP_dom"/>
</dbReference>
<dbReference type="FunFam" id="3.30.200.20:FF:000465">
    <property type="entry name" value="Cysteine-rich receptor-like protein kinase 6"/>
    <property type="match status" value="1"/>
</dbReference>
<dbReference type="Gene3D" id="1.10.510.10">
    <property type="entry name" value="Transferase(Phosphotransferase) domain 1"/>
    <property type="match status" value="1"/>
</dbReference>
<dbReference type="PROSITE" id="PS00108">
    <property type="entry name" value="PROTEIN_KINASE_ST"/>
    <property type="match status" value="1"/>
</dbReference>
<dbReference type="Pfam" id="PF00069">
    <property type="entry name" value="Pkinase"/>
    <property type="match status" value="1"/>
</dbReference>
<dbReference type="AlphaFoldDB" id="A0ABC9AJ71"/>
<evidence type="ECO:0000256" key="3">
    <source>
        <dbReference type="ARBA" id="ARBA00022777"/>
    </source>
</evidence>
<feature type="binding site" evidence="5">
    <location>
        <position position="47"/>
    </location>
    <ligand>
        <name>ATP</name>
        <dbReference type="ChEBI" id="CHEBI:30616"/>
    </ligand>
</feature>
<keyword evidence="2 5" id="KW-0547">Nucleotide-binding</keyword>
<keyword evidence="6" id="KW-0723">Serine/threonine-protein kinase</keyword>
<evidence type="ECO:0000256" key="5">
    <source>
        <dbReference type="PROSITE-ProRule" id="PRU10141"/>
    </source>
</evidence>
<dbReference type="PANTHER" id="PTHR45707:SF46">
    <property type="entry name" value="PROTEIN KINASE DOMAIN-CONTAINING PROTEIN"/>
    <property type="match status" value="1"/>
</dbReference>
<evidence type="ECO:0000256" key="4">
    <source>
        <dbReference type="ARBA" id="ARBA00022840"/>
    </source>
</evidence>
<dbReference type="FunFam" id="1.10.510.10:FF:000870">
    <property type="entry name" value="OSJNBa0016N04.16-like protein"/>
    <property type="match status" value="1"/>
</dbReference>
<proteinExistence type="inferred from homology"/>
<dbReference type="PROSITE" id="PS00107">
    <property type="entry name" value="PROTEIN_KINASE_ATP"/>
    <property type="match status" value="1"/>
</dbReference>
<dbReference type="PANTHER" id="PTHR45707">
    <property type="entry name" value="C2 CALCIUM/LIPID-BINDING PLANT PHOSPHORIBOSYLTRANSFERASE FAMILY PROTEIN"/>
    <property type="match status" value="1"/>
</dbReference>
<dbReference type="Proteomes" id="UP001497457">
    <property type="component" value="Chromosome 21rd"/>
</dbReference>
<sequence length="459" mass="52285">MSDDMDIKLQMLESITNNFSEEQKVGSGGYGDVYRGMYNGIEIAVKKLHQLQGLDDKEFDNEFRNLNRVHHQNVVKLVGYCYELRKKYVTHNGQLILATVMERILCFEYMQGGTLDKHIKDDSCDLDWPTCYEIIRGTCEGIYHLHTAYEKPIFHLDLKPANILLDKNKKAKIADLGLSKLVASTQTHKTETVKGTQGYMPPEYVDSGSVSKKFDVFSLGVIIMKLMDGNMGRTRHSEMGNEKFIEHVCENWNKRLQEKRGHPSNKIESLRVKKCVEIAIRCVVPERKERPSIKDVVDELEQLEAEIKKMSLAPNESNEVHVQRSCDSKVLSVDPTLELRFIFEPRKDISCCLQLTNTTNGSIAFNIMTNETKYRTQPSKGIISPCSKRYISVTLLAQDQALPTMQCNDTFLVQSANVNKNLTSAENTEEFFKEAMKGMVVDVVKLPIVYVALDQFSSQ</sequence>
<evidence type="ECO:0000259" key="8">
    <source>
        <dbReference type="PROSITE" id="PS50202"/>
    </source>
</evidence>
<evidence type="ECO:0000259" key="7">
    <source>
        <dbReference type="PROSITE" id="PS50011"/>
    </source>
</evidence>
<dbReference type="GO" id="GO:0005524">
    <property type="term" value="F:ATP binding"/>
    <property type="evidence" value="ECO:0007669"/>
    <property type="project" value="UniProtKB-UniRule"/>
</dbReference>
<dbReference type="InterPro" id="IPR008271">
    <property type="entry name" value="Ser/Thr_kinase_AS"/>
</dbReference>
<evidence type="ECO:0000256" key="2">
    <source>
        <dbReference type="ARBA" id="ARBA00022741"/>
    </source>
</evidence>
<dbReference type="SMART" id="SM00220">
    <property type="entry name" value="S_TKc"/>
    <property type="match status" value="1"/>
</dbReference>
<dbReference type="InterPro" id="IPR011009">
    <property type="entry name" value="Kinase-like_dom_sf"/>
</dbReference>